<dbReference type="RefSeq" id="WP_222875623.1">
    <property type="nucleotide sequence ID" value="NZ_AP023361.1"/>
</dbReference>
<feature type="chain" id="PRO_5028220625" evidence="1">
    <location>
        <begin position="21"/>
        <end position="170"/>
    </location>
</feature>
<reference evidence="2 3" key="1">
    <citation type="submission" date="2020-08" db="EMBL/GenBank/DDBJ databases">
        <title>Genome sequence of Rhizobiales bacterium strain IZ6.</title>
        <authorList>
            <person name="Nakai R."/>
            <person name="Naganuma T."/>
        </authorList>
    </citation>
    <scope>NUCLEOTIDE SEQUENCE [LARGE SCALE GENOMIC DNA]</scope>
    <source>
        <strain evidence="2 3">IZ6</strain>
    </source>
</reference>
<dbReference type="AlphaFoldDB" id="A0A6S6QR07"/>
<evidence type="ECO:0000313" key="2">
    <source>
        <dbReference type="EMBL" id="BCJ92016.1"/>
    </source>
</evidence>
<dbReference type="EMBL" id="AP023361">
    <property type="protein sequence ID" value="BCJ92016.1"/>
    <property type="molecule type" value="Genomic_DNA"/>
</dbReference>
<name>A0A6S6QR07_9HYPH</name>
<proteinExistence type="predicted"/>
<dbReference type="KEGG" id="tso:IZ6_27510"/>
<gene>
    <name evidence="2" type="ORF">IZ6_27510</name>
</gene>
<evidence type="ECO:0000313" key="3">
    <source>
        <dbReference type="Proteomes" id="UP000515317"/>
    </source>
</evidence>
<accession>A0A6S6QR07</accession>
<dbReference type="Proteomes" id="UP000515317">
    <property type="component" value="Chromosome"/>
</dbReference>
<evidence type="ECO:0000256" key="1">
    <source>
        <dbReference type="SAM" id="SignalP"/>
    </source>
</evidence>
<feature type="signal peptide" evidence="1">
    <location>
        <begin position="1"/>
        <end position="20"/>
    </location>
</feature>
<protein>
    <submittedName>
        <fullName evidence="2">Uncharacterized protein</fullName>
    </submittedName>
</protein>
<sequence length="170" mass="18405">MRSVPLVLACLCLLPASTLAEEVAWSDVFQSEGIYSINFGVPNSDDVRFFMSCTKERTTVELSWHADIDKPNGMKTGADGMRARLENQSVEIRFAGGDNVVKENVKAAFQPEEMSGGIFVDFFVPKTAAILQKFRSNSDAALIISGAKPQELDLKGADVAIDKLLKACGG</sequence>
<organism evidence="2 3">
    <name type="scientific">Terrihabitans soli</name>
    <dbReference type="NCBI Taxonomy" id="708113"/>
    <lineage>
        <taxon>Bacteria</taxon>
        <taxon>Pseudomonadati</taxon>
        <taxon>Pseudomonadota</taxon>
        <taxon>Alphaproteobacteria</taxon>
        <taxon>Hyphomicrobiales</taxon>
        <taxon>Terrihabitans</taxon>
    </lineage>
</organism>
<keyword evidence="1" id="KW-0732">Signal</keyword>
<keyword evidence="3" id="KW-1185">Reference proteome</keyword>